<evidence type="ECO:0000256" key="2">
    <source>
        <dbReference type="SAM" id="Phobius"/>
    </source>
</evidence>
<feature type="transmembrane region" description="Helical" evidence="2">
    <location>
        <begin position="149"/>
        <end position="168"/>
    </location>
</feature>
<name>A0ABW2SPA0_9ACTO</name>
<protein>
    <recommendedName>
        <fullName evidence="5">Histidine kinase</fullName>
    </recommendedName>
</protein>
<feature type="transmembrane region" description="Helical" evidence="2">
    <location>
        <begin position="110"/>
        <end position="137"/>
    </location>
</feature>
<proteinExistence type="predicted"/>
<feature type="transmembrane region" description="Helical" evidence="2">
    <location>
        <begin position="411"/>
        <end position="431"/>
    </location>
</feature>
<organism evidence="3 4">
    <name type="scientific">Schaalia naturae</name>
    <dbReference type="NCBI Taxonomy" id="635203"/>
    <lineage>
        <taxon>Bacteria</taxon>
        <taxon>Bacillati</taxon>
        <taxon>Actinomycetota</taxon>
        <taxon>Actinomycetes</taxon>
        <taxon>Actinomycetales</taxon>
        <taxon>Actinomycetaceae</taxon>
        <taxon>Schaalia</taxon>
    </lineage>
</organism>
<feature type="region of interest" description="Disordered" evidence="1">
    <location>
        <begin position="293"/>
        <end position="336"/>
    </location>
</feature>
<evidence type="ECO:0000256" key="1">
    <source>
        <dbReference type="SAM" id="MobiDB-lite"/>
    </source>
</evidence>
<reference evidence="4" key="1">
    <citation type="journal article" date="2019" name="Int. J. Syst. Evol. Microbiol.">
        <title>The Global Catalogue of Microorganisms (GCM) 10K type strain sequencing project: providing services to taxonomists for standard genome sequencing and annotation.</title>
        <authorList>
            <consortium name="The Broad Institute Genomics Platform"/>
            <consortium name="The Broad Institute Genome Sequencing Center for Infectious Disease"/>
            <person name="Wu L."/>
            <person name="Ma J."/>
        </authorList>
    </citation>
    <scope>NUCLEOTIDE SEQUENCE [LARGE SCALE GENOMIC DNA]</scope>
    <source>
        <strain evidence="4">CCUG 56698</strain>
    </source>
</reference>
<dbReference type="EMBL" id="JBHTEF010000001">
    <property type="protein sequence ID" value="MFC7581950.1"/>
    <property type="molecule type" value="Genomic_DNA"/>
</dbReference>
<feature type="transmembrane region" description="Helical" evidence="2">
    <location>
        <begin position="202"/>
        <end position="221"/>
    </location>
</feature>
<feature type="transmembrane region" description="Helical" evidence="2">
    <location>
        <begin position="462"/>
        <end position="479"/>
    </location>
</feature>
<gene>
    <name evidence="3" type="ORF">ACFQWG_12165</name>
</gene>
<keyword evidence="4" id="KW-1185">Reference proteome</keyword>
<evidence type="ECO:0008006" key="5">
    <source>
        <dbReference type="Google" id="ProtNLM"/>
    </source>
</evidence>
<feature type="transmembrane region" description="Helical" evidence="2">
    <location>
        <begin position="61"/>
        <end position="89"/>
    </location>
</feature>
<feature type="transmembrane region" description="Helical" evidence="2">
    <location>
        <begin position="382"/>
        <end position="399"/>
    </location>
</feature>
<dbReference type="RefSeq" id="WP_380975684.1">
    <property type="nucleotide sequence ID" value="NZ_JBHTEF010000001.1"/>
</dbReference>
<keyword evidence="2" id="KW-0812">Transmembrane</keyword>
<feature type="compositionally biased region" description="Polar residues" evidence="1">
    <location>
        <begin position="317"/>
        <end position="327"/>
    </location>
</feature>
<feature type="transmembrane region" description="Helical" evidence="2">
    <location>
        <begin position="437"/>
        <end position="455"/>
    </location>
</feature>
<keyword evidence="2" id="KW-1133">Transmembrane helix</keyword>
<feature type="transmembrane region" description="Helical" evidence="2">
    <location>
        <begin position="360"/>
        <end position="376"/>
    </location>
</feature>
<comment type="caution">
    <text evidence="3">The sequence shown here is derived from an EMBL/GenBank/DDBJ whole genome shotgun (WGS) entry which is preliminary data.</text>
</comment>
<evidence type="ECO:0000313" key="4">
    <source>
        <dbReference type="Proteomes" id="UP001596527"/>
    </source>
</evidence>
<feature type="transmembrane region" description="Helical" evidence="2">
    <location>
        <begin position="175"/>
        <end position="196"/>
    </location>
</feature>
<accession>A0ABW2SPA0</accession>
<sequence>MVRIASGLAHALRAWAAREVPGPRTRQARRTYALFAGTAAGLAVGTDQTVLASIPPGDRGLVATVVSLLAISPLVIAVLACVAMAVSVLSRSGGPASPVPPDEDVPGLSAMDWMTTAATAAFVIVDLAIVAAVPVAVGRPLGEEAQDSLRSMVSTAAMVGVLLGPLTLPPAARKALAGVQAAALLISLSAMSGRIWPEGLEVSAALLSTSLFFVAGIGWLLTRSQDLDRAHGEERRQRRALAHEEARERARNQVDDFIHDHILSALLPLASELADDALVRSAAWDALRSLEEGPADGDASPVTRVRTARRGGPRSGEAQTSAASTSGWHDEGVQAPADRSPAAWSLDLPVSMETPTVRRLGVLLIAVSVLHAWVAGDFYLTMLPVAAALLFLAADMWLLTRSWPDARLPAWAAVLIPVLVGALNLACLWAIPPGGWPGYASWSLGAGVTLCWGLLMRERRLAAWTGFGLLAATTVHWVLGTGQPLAMAPKLLASHLISLIAWNLIAEGSTRFSRQAALSGRRVGQLAALREVQRETARLTALRMESVARRSRPLLERIVTASVMTPQLRLEARLLEAELRDEIRGRLFTGTPVVAAARSARQRGADVVLVDDSGPTGLAPTEREAVVACACRALEAVTASRVVVRVLPPQRPHLASVAVDGAVTVLPRRSPAAPAPARPAPPARP</sequence>
<evidence type="ECO:0000313" key="3">
    <source>
        <dbReference type="EMBL" id="MFC7581950.1"/>
    </source>
</evidence>
<keyword evidence="2" id="KW-0472">Membrane</keyword>
<dbReference type="Proteomes" id="UP001596527">
    <property type="component" value="Unassembled WGS sequence"/>
</dbReference>